<dbReference type="AlphaFoldDB" id="A0A1G2D9M5"/>
<dbReference type="Proteomes" id="UP000178099">
    <property type="component" value="Unassembled WGS sequence"/>
</dbReference>
<sequence>MPNDTTNGVGALFQSAVDAGALSTEALKGIGNIRDIGEEINNALGIKVDGVTATEVILVTLLVDDSGSIRFIQGNTEAVREGHNFVLDSLGKTKTQDGILAMCAYLNQGLLYPYSPVDKAVRMDTSNYNPNGGTPLYNEAVKTLATVIAKCQEFLDNGIACRTVTAIITDGANSYPGGKTAADVKKIVADMLKSENHIIAGMGIADGSTNFKAVFEEMGIHPEWILTPKNSPSEIRRAFNMLSQSAQRASQASGVPFSKTAMGGFASP</sequence>
<proteinExistence type="predicted"/>
<evidence type="ECO:0000313" key="2">
    <source>
        <dbReference type="Proteomes" id="UP000178099"/>
    </source>
</evidence>
<reference evidence="1 2" key="1">
    <citation type="journal article" date="2016" name="Nat. Commun.">
        <title>Thousands of microbial genomes shed light on interconnected biogeochemical processes in an aquifer system.</title>
        <authorList>
            <person name="Anantharaman K."/>
            <person name="Brown C.T."/>
            <person name="Hug L.A."/>
            <person name="Sharon I."/>
            <person name="Castelle C.J."/>
            <person name="Probst A.J."/>
            <person name="Thomas B.C."/>
            <person name="Singh A."/>
            <person name="Wilkins M.J."/>
            <person name="Karaoz U."/>
            <person name="Brodie E.L."/>
            <person name="Williams K.H."/>
            <person name="Hubbard S.S."/>
            <person name="Banfield J.F."/>
        </authorList>
    </citation>
    <scope>NUCLEOTIDE SEQUENCE [LARGE SCALE GENOMIC DNA]</scope>
</reference>
<evidence type="ECO:0008006" key="3">
    <source>
        <dbReference type="Google" id="ProtNLM"/>
    </source>
</evidence>
<organism evidence="1 2">
    <name type="scientific">Candidatus Lloydbacteria bacterium RIFCSPHIGHO2_02_FULL_51_22</name>
    <dbReference type="NCBI Taxonomy" id="1798663"/>
    <lineage>
        <taxon>Bacteria</taxon>
        <taxon>Candidatus Lloydiibacteriota</taxon>
    </lineage>
</organism>
<comment type="caution">
    <text evidence="1">The sequence shown here is derived from an EMBL/GenBank/DDBJ whole genome shotgun (WGS) entry which is preliminary data.</text>
</comment>
<protein>
    <recommendedName>
        <fullName evidence="3">VWFA domain-containing protein</fullName>
    </recommendedName>
</protein>
<dbReference type="SUPFAM" id="SSF53300">
    <property type="entry name" value="vWA-like"/>
    <property type="match status" value="1"/>
</dbReference>
<gene>
    <name evidence="1" type="ORF">A3D67_02550</name>
</gene>
<name>A0A1G2D9M5_9BACT</name>
<dbReference type="InterPro" id="IPR036465">
    <property type="entry name" value="vWFA_dom_sf"/>
</dbReference>
<evidence type="ECO:0000313" key="1">
    <source>
        <dbReference type="EMBL" id="OGZ09468.1"/>
    </source>
</evidence>
<accession>A0A1G2D9M5</accession>
<dbReference type="EMBL" id="MHLN01000051">
    <property type="protein sequence ID" value="OGZ09468.1"/>
    <property type="molecule type" value="Genomic_DNA"/>
</dbReference>